<dbReference type="InterPro" id="IPR002889">
    <property type="entry name" value="WSC_carb-bd"/>
</dbReference>
<dbReference type="PANTHER" id="PTHR24269">
    <property type="entry name" value="KREMEN PROTEIN"/>
    <property type="match status" value="1"/>
</dbReference>
<evidence type="ECO:0000256" key="6">
    <source>
        <dbReference type="ARBA" id="ARBA00023180"/>
    </source>
</evidence>
<feature type="region of interest" description="Disordered" evidence="7">
    <location>
        <begin position="857"/>
        <end position="878"/>
    </location>
</feature>
<evidence type="ECO:0000313" key="10">
    <source>
        <dbReference type="EMBL" id="CAZ85758.1"/>
    </source>
</evidence>
<evidence type="ECO:0000259" key="9">
    <source>
        <dbReference type="PROSITE" id="PS51212"/>
    </source>
</evidence>
<dbReference type="HOGENOM" id="CLU_000702_0_0_1"/>
<dbReference type="InParanoid" id="D5GML5"/>
<dbReference type="InterPro" id="IPR011047">
    <property type="entry name" value="Quinoprotein_ADH-like_sf"/>
</dbReference>
<feature type="domain" description="WSC" evidence="9">
    <location>
        <begin position="1049"/>
        <end position="1141"/>
    </location>
</feature>
<dbReference type="InterPro" id="IPR051836">
    <property type="entry name" value="Kremen_rcpt"/>
</dbReference>
<name>D5GML5_TUBMM</name>
<dbReference type="EMBL" id="FN430357">
    <property type="protein sequence ID" value="CAZ85758.1"/>
    <property type="molecule type" value="Genomic_DNA"/>
</dbReference>
<keyword evidence="11" id="KW-1185">Reference proteome</keyword>
<evidence type="ECO:0000256" key="3">
    <source>
        <dbReference type="ARBA" id="ARBA00022729"/>
    </source>
</evidence>
<dbReference type="PROSITE" id="PS51212">
    <property type="entry name" value="WSC"/>
    <property type="match status" value="2"/>
</dbReference>
<evidence type="ECO:0000256" key="8">
    <source>
        <dbReference type="SAM" id="SignalP"/>
    </source>
</evidence>
<dbReference type="Gene3D" id="2.60.40.10">
    <property type="entry name" value="Immunoglobulins"/>
    <property type="match status" value="1"/>
</dbReference>
<keyword evidence="2" id="KW-0812">Transmembrane</keyword>
<dbReference type="Proteomes" id="UP000006911">
    <property type="component" value="Unassembled WGS sequence"/>
</dbReference>
<dbReference type="eggNOG" id="KOG4157">
    <property type="taxonomic scope" value="Eukaryota"/>
</dbReference>
<dbReference type="STRING" id="656061.D5GML5"/>
<proteinExistence type="predicted"/>
<protein>
    <submittedName>
        <fullName evidence="10">(Perigord truffle) hypothetical protein</fullName>
    </submittedName>
</protein>
<evidence type="ECO:0000256" key="7">
    <source>
        <dbReference type="SAM" id="MobiDB-lite"/>
    </source>
</evidence>
<evidence type="ECO:0000256" key="5">
    <source>
        <dbReference type="ARBA" id="ARBA00023136"/>
    </source>
</evidence>
<dbReference type="OMA" id="WILNTDD"/>
<gene>
    <name evidence="10" type="ORF">GSTUM_00010800001</name>
</gene>
<dbReference type="AlphaFoldDB" id="D5GML5"/>
<dbReference type="SMART" id="SM00321">
    <property type="entry name" value="WSC"/>
    <property type="match status" value="2"/>
</dbReference>
<dbReference type="InterPro" id="IPR013783">
    <property type="entry name" value="Ig-like_fold"/>
</dbReference>
<dbReference type="SUPFAM" id="SSF50998">
    <property type="entry name" value="Quinoprotein alcohol dehydrogenase-like"/>
    <property type="match status" value="1"/>
</dbReference>
<comment type="subcellular location">
    <subcellularLocation>
        <location evidence="1">Membrane</location>
        <topology evidence="1">Single-pass membrane protein</topology>
    </subcellularLocation>
</comment>
<evidence type="ECO:0000256" key="2">
    <source>
        <dbReference type="ARBA" id="ARBA00022692"/>
    </source>
</evidence>
<dbReference type="GO" id="GO:0005886">
    <property type="term" value="C:plasma membrane"/>
    <property type="evidence" value="ECO:0007669"/>
    <property type="project" value="TreeGrafter"/>
</dbReference>
<evidence type="ECO:0000313" key="11">
    <source>
        <dbReference type="Proteomes" id="UP000006911"/>
    </source>
</evidence>
<sequence>MKTMLGSQRTRRSDWPLLLVLFMFVSLCVGAPTDSIRDADQAQSGYLDNHNMDPAIVQGATFGKVFLLPGNSSPRFYAKPLVYTPKAAGSKQVLFVASETNWVYAMDAVTGVTLRSKQVATPFLVSDIGCNDISGFIGITGTPAIDPATDTVYFYAKSYPGAERGVYNGTYWIHALDINNLNDRPGFPKKIDGSVADNDPTRYFHGGTHLQRTSLSIINSIVYAGFGGHCDKYNFTGWVVGVDKTTAEVKATFATEYGAFAPQQDGTFEGGGGGAGIWMSGMSISSDSSNRLFYVTGNGEGHQNKEIPASGRTPLDTLDEAIVNMRIDPATGKLSLQDYFEPYEYISMDAGDRDLGSGGIALLDPNTFSGTNAARLGVTVGKNGKAYIVNLDNLGGFKMGPAGSDAVVQTLQMPGGGSVFGGAGSYPLEGGYIYMTPVGYPTLVYKFGKDANGRAAFTQVAQTDESSAGRVGVGVPTITTFKGQAGTAILWIADVDGGLRAYRAVPENGKMIRIQLPPTPSVSKFQRPSFGDGRLYLSTSNGYIQCLGSPVALPLNSTGPISFGDLTIGSKRVLQVNCTALIAITKIDGVTLSNPLFTASNSSLPTGALVKGQSFSFPVTFDLTNATIKDIPGTSVPSVKPGITSGALNIMTTNGVDKFANLQPIVVSGNLASALPFLAISPVEADFGGIVIGSAAAEAGVPGSMVVQNVGSTDMHITGYGWTIESLEGGNPNWVNVTENGSANHTVGPGFYAVDLPAVGSTVGPGQSITVNLNFKPYAVGNYHSVFQIWSDGGAQYILLTGVATFEPKAVLEVSTAEGGWSTGDLIDFGPQLAGVSLIRQIRLRNTGGSALTITKSKPPEGAELTATNPTGELSEGLKIPPEGSAVGNSINGSWTLNTDDLTFGVHNVLVQGVILSRQLGPLLLDGTSRYKYLGCYKDAVAGRLLDKNNNLKLNNENGICQQTCLGQGYIFAGTDELQYHQECWCGNRVPNKIYLYEESANKCTWTCTADKSQACGGDGAADTTTSSTSTSTQAAFTGPPRYITQYNNYTLQGCWTEATKGHALKSKSLSIANMTVDMCWGMCNQYQFFGLEYSKECCCGDALQPGSENSTSGALCNLKCGGNSTIYCGGRSRLNLYQFNATLQNSSRVLVGFELPLAP</sequence>
<keyword evidence="3 8" id="KW-0732">Signal</keyword>
<dbReference type="Pfam" id="PF01822">
    <property type="entry name" value="WSC"/>
    <property type="match status" value="2"/>
</dbReference>
<organism evidence="10 11">
    <name type="scientific">Tuber melanosporum (strain Mel28)</name>
    <name type="common">Perigord black truffle</name>
    <dbReference type="NCBI Taxonomy" id="656061"/>
    <lineage>
        <taxon>Eukaryota</taxon>
        <taxon>Fungi</taxon>
        <taxon>Dikarya</taxon>
        <taxon>Ascomycota</taxon>
        <taxon>Pezizomycotina</taxon>
        <taxon>Pezizomycetes</taxon>
        <taxon>Pezizales</taxon>
        <taxon>Tuberaceae</taxon>
        <taxon>Tuber</taxon>
    </lineage>
</organism>
<evidence type="ECO:0000256" key="1">
    <source>
        <dbReference type="ARBA" id="ARBA00004167"/>
    </source>
</evidence>
<keyword evidence="5" id="KW-0472">Membrane</keyword>
<dbReference type="PANTHER" id="PTHR24269:SF16">
    <property type="entry name" value="PROTEIN SLG1"/>
    <property type="match status" value="1"/>
</dbReference>
<keyword evidence="6" id="KW-0325">Glycoprotein</keyword>
<feature type="chain" id="PRO_5003072876" evidence="8">
    <location>
        <begin position="31"/>
        <end position="1160"/>
    </location>
</feature>
<feature type="signal peptide" evidence="8">
    <location>
        <begin position="1"/>
        <end position="30"/>
    </location>
</feature>
<dbReference type="GeneID" id="9182184"/>
<keyword evidence="4" id="KW-1133">Transmembrane helix</keyword>
<accession>D5GML5</accession>
<reference evidence="10 11" key="1">
    <citation type="journal article" date="2010" name="Nature">
        <title>Perigord black truffle genome uncovers evolutionary origins and mechanisms of symbiosis.</title>
        <authorList>
            <person name="Martin F."/>
            <person name="Kohler A."/>
            <person name="Murat C."/>
            <person name="Balestrini R."/>
            <person name="Coutinho P.M."/>
            <person name="Jaillon O."/>
            <person name="Montanini B."/>
            <person name="Morin E."/>
            <person name="Noel B."/>
            <person name="Percudani R."/>
            <person name="Porcel B."/>
            <person name="Rubini A."/>
            <person name="Amicucci A."/>
            <person name="Amselem J."/>
            <person name="Anthouard V."/>
            <person name="Arcioni S."/>
            <person name="Artiguenave F."/>
            <person name="Aury J.M."/>
            <person name="Ballario P."/>
            <person name="Bolchi A."/>
            <person name="Brenna A."/>
            <person name="Brun A."/>
            <person name="Buee M."/>
            <person name="Cantarel B."/>
            <person name="Chevalier G."/>
            <person name="Couloux A."/>
            <person name="Da Silva C."/>
            <person name="Denoeud F."/>
            <person name="Duplessis S."/>
            <person name="Ghignone S."/>
            <person name="Hilselberger B."/>
            <person name="Iotti M."/>
            <person name="Marcais B."/>
            <person name="Mello A."/>
            <person name="Miranda M."/>
            <person name="Pacioni G."/>
            <person name="Quesneville H."/>
            <person name="Riccioni C."/>
            <person name="Ruotolo R."/>
            <person name="Splivallo R."/>
            <person name="Stocchi V."/>
            <person name="Tisserant E."/>
            <person name="Viscomi A.R."/>
            <person name="Zambonelli A."/>
            <person name="Zampieri E."/>
            <person name="Henrissat B."/>
            <person name="Lebrun M.H."/>
            <person name="Paolocci F."/>
            <person name="Bonfante P."/>
            <person name="Ottonello S."/>
            <person name="Wincker P."/>
        </authorList>
    </citation>
    <scope>NUCLEOTIDE SEQUENCE [LARGE SCALE GENOMIC DNA]</scope>
    <source>
        <strain evidence="10 11">Mel28</strain>
    </source>
</reference>
<evidence type="ECO:0000256" key="4">
    <source>
        <dbReference type="ARBA" id="ARBA00022989"/>
    </source>
</evidence>
<dbReference type="KEGG" id="tml:GSTUM_00010800001"/>
<feature type="domain" description="WSC" evidence="9">
    <location>
        <begin position="930"/>
        <end position="1028"/>
    </location>
</feature>
<dbReference type="RefSeq" id="XP_002841567.1">
    <property type="nucleotide sequence ID" value="XM_002841521.1"/>
</dbReference>